<dbReference type="Proteomes" id="UP001353858">
    <property type="component" value="Unassembled WGS sequence"/>
</dbReference>
<dbReference type="Gene3D" id="1.10.600.10">
    <property type="entry name" value="Farnesyl Diphosphate Synthase"/>
    <property type="match status" value="1"/>
</dbReference>
<dbReference type="PANTHER" id="PTHR11525">
    <property type="entry name" value="FARNESYL-PYROPHOSPHATE SYNTHETASE"/>
    <property type="match status" value="1"/>
</dbReference>
<evidence type="ECO:0000256" key="1">
    <source>
        <dbReference type="ARBA" id="ARBA00001946"/>
    </source>
</evidence>
<organism evidence="8 9">
    <name type="scientific">Aquatica leii</name>
    <dbReference type="NCBI Taxonomy" id="1421715"/>
    <lineage>
        <taxon>Eukaryota</taxon>
        <taxon>Metazoa</taxon>
        <taxon>Ecdysozoa</taxon>
        <taxon>Arthropoda</taxon>
        <taxon>Hexapoda</taxon>
        <taxon>Insecta</taxon>
        <taxon>Pterygota</taxon>
        <taxon>Neoptera</taxon>
        <taxon>Endopterygota</taxon>
        <taxon>Coleoptera</taxon>
        <taxon>Polyphaga</taxon>
        <taxon>Elateriformia</taxon>
        <taxon>Elateroidea</taxon>
        <taxon>Lampyridae</taxon>
        <taxon>Luciolinae</taxon>
        <taxon>Aquatica</taxon>
    </lineage>
</organism>
<dbReference type="GO" id="GO:0004161">
    <property type="term" value="F:dimethylallyltranstransferase activity"/>
    <property type="evidence" value="ECO:0007669"/>
    <property type="project" value="TreeGrafter"/>
</dbReference>
<evidence type="ECO:0000256" key="6">
    <source>
        <dbReference type="ARBA" id="ARBA00034546"/>
    </source>
</evidence>
<sequence length="356" mass="41358">MVPRDRTSNPDIYKTSTQECMPTFYNLVAELSLRKGEEPVEFSKRINNVLLYNVPRGKRIRVRTLVTTYKILESAENLTFEKLRLAYIMGWCIELLNSSILIDDDIMDASEQRRGAPCWYLVEGVGLRALNDALMVENIVFDILKNHFMHHPCYKDAIELFHKVALLTYLGQALDTDRPKGKTTVTEFYTAEKYNAIVKYKTFYYTLELPVLLALHLSGKYDKDTYVDMRNILSEISYFFQAQNDYMDCFGDSIATGKEGTDIQEGKCTWLIITALEKASPTQRERLEQHYGKTDRESVCNVLDVYRELNIPELYYNYKNNIDRIISSHINKISHIFPELLFTSIADIVCRSTFKK</sequence>
<evidence type="ECO:0000256" key="3">
    <source>
        <dbReference type="ARBA" id="ARBA00022723"/>
    </source>
</evidence>
<keyword evidence="2 7" id="KW-0808">Transferase</keyword>
<dbReference type="InterPro" id="IPR033749">
    <property type="entry name" value="Polyprenyl_synt_CS"/>
</dbReference>
<dbReference type="SUPFAM" id="SSF48576">
    <property type="entry name" value="Terpenoid synthases"/>
    <property type="match status" value="1"/>
</dbReference>
<keyword evidence="4" id="KW-0460">Magnesium</keyword>
<evidence type="ECO:0000313" key="9">
    <source>
        <dbReference type="Proteomes" id="UP001353858"/>
    </source>
</evidence>
<keyword evidence="3" id="KW-0479">Metal-binding</keyword>
<keyword evidence="9" id="KW-1185">Reference proteome</keyword>
<evidence type="ECO:0000256" key="7">
    <source>
        <dbReference type="RuleBase" id="RU004466"/>
    </source>
</evidence>
<protein>
    <recommendedName>
        <fullName evidence="6">Farnesyl pyrophosphate synthase</fullName>
    </recommendedName>
</protein>
<dbReference type="SFLD" id="SFLDS00005">
    <property type="entry name" value="Isoprenoid_Synthase_Type_I"/>
    <property type="match status" value="1"/>
</dbReference>
<dbReference type="EMBL" id="JARPUR010000001">
    <property type="protein sequence ID" value="KAK4885117.1"/>
    <property type="molecule type" value="Genomic_DNA"/>
</dbReference>
<comment type="pathway">
    <text evidence="5">Pheromone biosynthesis.</text>
</comment>
<proteinExistence type="inferred from homology"/>
<dbReference type="GO" id="GO:0045337">
    <property type="term" value="P:farnesyl diphosphate biosynthetic process"/>
    <property type="evidence" value="ECO:0007669"/>
    <property type="project" value="TreeGrafter"/>
</dbReference>
<dbReference type="GO" id="GO:0004337">
    <property type="term" value="F:(2E,6E)-farnesyl diphosphate synthase activity"/>
    <property type="evidence" value="ECO:0007669"/>
    <property type="project" value="TreeGrafter"/>
</dbReference>
<dbReference type="Pfam" id="PF00348">
    <property type="entry name" value="polyprenyl_synt"/>
    <property type="match status" value="1"/>
</dbReference>
<dbReference type="PROSITE" id="PS00723">
    <property type="entry name" value="POLYPRENYL_SYNTHASE_1"/>
    <property type="match status" value="1"/>
</dbReference>
<dbReference type="PANTHER" id="PTHR11525:SF0">
    <property type="entry name" value="FARNESYL PYROPHOSPHATE SYNTHASE"/>
    <property type="match status" value="1"/>
</dbReference>
<comment type="similarity">
    <text evidence="7">Belongs to the FPP/GGPP synthase family.</text>
</comment>
<dbReference type="InterPro" id="IPR039702">
    <property type="entry name" value="FPS1-like"/>
</dbReference>
<reference evidence="9" key="1">
    <citation type="submission" date="2023-01" db="EMBL/GenBank/DDBJ databases">
        <title>Key to firefly adult light organ development and bioluminescence: homeobox transcription factors regulate luciferase expression and transportation to peroxisome.</title>
        <authorList>
            <person name="Fu X."/>
        </authorList>
    </citation>
    <scope>NUCLEOTIDE SEQUENCE [LARGE SCALE GENOMIC DNA]</scope>
</reference>
<dbReference type="GO" id="GO:0005737">
    <property type="term" value="C:cytoplasm"/>
    <property type="evidence" value="ECO:0007669"/>
    <property type="project" value="TreeGrafter"/>
</dbReference>
<dbReference type="AlphaFoldDB" id="A0AAN7PFZ8"/>
<dbReference type="InterPro" id="IPR000092">
    <property type="entry name" value="Polyprenyl_synt"/>
</dbReference>
<comment type="caution">
    <text evidence="8">The sequence shown here is derived from an EMBL/GenBank/DDBJ whole genome shotgun (WGS) entry which is preliminary data.</text>
</comment>
<dbReference type="GO" id="GO:0046872">
    <property type="term" value="F:metal ion binding"/>
    <property type="evidence" value="ECO:0007669"/>
    <property type="project" value="UniProtKB-KW"/>
</dbReference>
<accession>A0AAN7PFZ8</accession>
<comment type="cofactor">
    <cofactor evidence="1">
        <name>Mg(2+)</name>
        <dbReference type="ChEBI" id="CHEBI:18420"/>
    </cofactor>
</comment>
<evidence type="ECO:0000256" key="5">
    <source>
        <dbReference type="ARBA" id="ARBA00033740"/>
    </source>
</evidence>
<evidence type="ECO:0000256" key="4">
    <source>
        <dbReference type="ARBA" id="ARBA00022842"/>
    </source>
</evidence>
<dbReference type="GO" id="GO:0042811">
    <property type="term" value="P:pheromone biosynthetic process"/>
    <property type="evidence" value="ECO:0007669"/>
    <property type="project" value="UniProtKB-ARBA"/>
</dbReference>
<evidence type="ECO:0000313" key="8">
    <source>
        <dbReference type="EMBL" id="KAK4885117.1"/>
    </source>
</evidence>
<dbReference type="InterPro" id="IPR008949">
    <property type="entry name" value="Isoprenoid_synthase_dom_sf"/>
</dbReference>
<name>A0AAN7PFZ8_9COLE</name>
<dbReference type="CDD" id="cd00685">
    <property type="entry name" value="Trans_IPPS_HT"/>
    <property type="match status" value="1"/>
</dbReference>
<evidence type="ECO:0000256" key="2">
    <source>
        <dbReference type="ARBA" id="ARBA00022679"/>
    </source>
</evidence>
<gene>
    <name evidence="8" type="ORF">RN001_001388</name>
</gene>